<dbReference type="AlphaFoldDB" id="A0A162PZX1"/>
<dbReference type="GeneID" id="28994653"/>
<evidence type="ECO:0000313" key="1">
    <source>
        <dbReference type="EMBL" id="OAD75886.1"/>
    </source>
</evidence>
<dbReference type="VEuPathDB" id="FungiDB:PHYBLDRAFT_158166"/>
<reference evidence="2" key="1">
    <citation type="submission" date="2015-06" db="EMBL/GenBank/DDBJ databases">
        <title>Expansion of signal transduction pathways in fungi by whole-genome duplication.</title>
        <authorList>
            <consortium name="DOE Joint Genome Institute"/>
            <person name="Corrochano L.M."/>
            <person name="Kuo A."/>
            <person name="Marcet-Houben M."/>
            <person name="Polaino S."/>
            <person name="Salamov A."/>
            <person name="Villalobos J.M."/>
            <person name="Alvarez M.I."/>
            <person name="Avalos J."/>
            <person name="Benito E.P."/>
            <person name="Benoit I."/>
            <person name="Burger G."/>
            <person name="Camino L.P."/>
            <person name="Canovas D."/>
            <person name="Cerda-Olmedo E."/>
            <person name="Cheng J.-F."/>
            <person name="Dominguez A."/>
            <person name="Elias M."/>
            <person name="Eslava A.P."/>
            <person name="Glaser F."/>
            <person name="Grimwood J."/>
            <person name="Gutierrez G."/>
            <person name="Heitman J."/>
            <person name="Henrissat B."/>
            <person name="Iturriaga E.A."/>
            <person name="Lang B.F."/>
            <person name="Lavin J.L."/>
            <person name="Lee S."/>
            <person name="Li W."/>
            <person name="Lindquist E."/>
            <person name="Lopez-Garcia S."/>
            <person name="Luque E.M."/>
            <person name="Marcos A.T."/>
            <person name="Martin J."/>
            <person name="McCluskey K."/>
            <person name="Medina H.R."/>
            <person name="Miralles-Duran A."/>
            <person name="Miyazaki A."/>
            <person name="Munoz-Torres E."/>
            <person name="Oguiza J.A."/>
            <person name="Ohm R."/>
            <person name="Olmedo M."/>
            <person name="Orejas M."/>
            <person name="Ortiz-Castellanos L."/>
            <person name="Pisabarro A.G."/>
            <person name="Rodriguez-Romero J."/>
            <person name="Ruiz-Herrera J."/>
            <person name="Ruiz-Vazquez R."/>
            <person name="Sanz C."/>
            <person name="Schackwitz W."/>
            <person name="Schmutz J."/>
            <person name="Shahriari M."/>
            <person name="Shelest E."/>
            <person name="Silva-Franco F."/>
            <person name="Soanes D."/>
            <person name="Syed K."/>
            <person name="Tagua V.G."/>
            <person name="Talbot N.J."/>
            <person name="Thon M."/>
            <person name="De vries R.P."/>
            <person name="Wiebenga A."/>
            <person name="Yadav J.S."/>
            <person name="Braun E.L."/>
            <person name="Baker S."/>
            <person name="Garre V."/>
            <person name="Horwitz B."/>
            <person name="Torres-Martinez S."/>
            <person name="Idnurm A."/>
            <person name="Herrera-Estrella A."/>
            <person name="Gabaldon T."/>
            <person name="Grigoriev I.V."/>
        </authorList>
    </citation>
    <scope>NUCLEOTIDE SEQUENCE [LARGE SCALE GENOMIC DNA]</scope>
    <source>
        <strain evidence="2">NRRL 1555(-)</strain>
    </source>
</reference>
<gene>
    <name evidence="1" type="ORF">PHYBLDRAFT_158166</name>
</gene>
<dbReference type="Proteomes" id="UP000077315">
    <property type="component" value="Unassembled WGS sequence"/>
</dbReference>
<dbReference type="EMBL" id="KV440976">
    <property type="protein sequence ID" value="OAD75886.1"/>
    <property type="molecule type" value="Genomic_DNA"/>
</dbReference>
<dbReference type="STRING" id="763407.A0A162PZX1"/>
<protein>
    <submittedName>
        <fullName evidence="1">Uncharacterized protein</fullName>
    </submittedName>
</protein>
<keyword evidence="2" id="KW-1185">Reference proteome</keyword>
<accession>A0A162PZX1</accession>
<dbReference type="RefSeq" id="XP_018293926.1">
    <property type="nucleotide sequence ID" value="XM_018433747.1"/>
</dbReference>
<evidence type="ECO:0000313" key="2">
    <source>
        <dbReference type="Proteomes" id="UP000077315"/>
    </source>
</evidence>
<name>A0A162PZX1_PHYB8</name>
<sequence length="153" mass="17221">MSLFGIVWTMLDSMTTQTTRLYFKHLRGEQVDNNIVGRGVPRDASSLLREQIFAEKILETYAVIRSQIGLRDVIENDIADLIRTFNLPNASKVVLEPTQAYMITLVLFKAIADITIKDKSWLKKFEECCGAIGQTKDTIDACARVLVASTSYN</sequence>
<dbReference type="OrthoDB" id="2590500at2759"/>
<organism evidence="1 2">
    <name type="scientific">Phycomyces blakesleeanus (strain ATCC 8743b / DSM 1359 / FGSC 10004 / NBRC 33097 / NRRL 1555)</name>
    <dbReference type="NCBI Taxonomy" id="763407"/>
    <lineage>
        <taxon>Eukaryota</taxon>
        <taxon>Fungi</taxon>
        <taxon>Fungi incertae sedis</taxon>
        <taxon>Mucoromycota</taxon>
        <taxon>Mucoromycotina</taxon>
        <taxon>Mucoromycetes</taxon>
        <taxon>Mucorales</taxon>
        <taxon>Phycomycetaceae</taxon>
        <taxon>Phycomyces</taxon>
    </lineage>
</organism>
<dbReference type="InParanoid" id="A0A162PZX1"/>
<proteinExistence type="predicted"/>